<reference evidence="3 4" key="1">
    <citation type="submission" date="2019-03" db="EMBL/GenBank/DDBJ databases">
        <title>Genomic Encyclopedia of Type Strains, Phase IV (KMG-IV): sequencing the most valuable type-strain genomes for metagenomic binning, comparative biology and taxonomic classification.</title>
        <authorList>
            <person name="Goeker M."/>
        </authorList>
    </citation>
    <scope>NUCLEOTIDE SEQUENCE [LARGE SCALE GENOMIC DNA]</scope>
    <source>
        <strain evidence="3 4">DSM 203</strain>
    </source>
</reference>
<dbReference type="SUPFAM" id="SSF52540">
    <property type="entry name" value="P-loop containing nucleoside triphosphate hydrolases"/>
    <property type="match status" value="1"/>
</dbReference>
<comment type="caution">
    <text evidence="3">The sequence shown here is derived from an EMBL/GenBank/DDBJ whole genome shotgun (WGS) entry which is preliminary data.</text>
</comment>
<accession>A0A4R4AKG8</accession>
<dbReference type="PANTHER" id="PTHR30486">
    <property type="entry name" value="TWITCHING MOTILITY PROTEIN PILT"/>
    <property type="match status" value="1"/>
</dbReference>
<evidence type="ECO:0000313" key="3">
    <source>
        <dbReference type="EMBL" id="TCW39923.1"/>
    </source>
</evidence>
<dbReference type="AlphaFoldDB" id="A0A4R4AKG8"/>
<comment type="similarity">
    <text evidence="1">Belongs to the GSP E family.</text>
</comment>
<dbReference type="InterPro" id="IPR027417">
    <property type="entry name" value="P-loop_NTPase"/>
</dbReference>
<dbReference type="Pfam" id="PF00437">
    <property type="entry name" value="T2SSE"/>
    <property type="match status" value="1"/>
</dbReference>
<feature type="domain" description="Bacterial type II secretion system protein E" evidence="2">
    <location>
        <begin position="5"/>
        <end position="284"/>
    </location>
</feature>
<dbReference type="InterPro" id="IPR050921">
    <property type="entry name" value="T4SS_GSP_E_ATPase"/>
</dbReference>
<name>A0A4R4AKG8_MARGR</name>
<dbReference type="Gene3D" id="3.40.50.300">
    <property type="entry name" value="P-loop containing nucleotide triphosphate hydrolases"/>
    <property type="match status" value="1"/>
</dbReference>
<dbReference type="InterPro" id="IPR006321">
    <property type="entry name" value="PilT/PilU"/>
</dbReference>
<dbReference type="PANTHER" id="PTHR30486:SF12">
    <property type="entry name" value="TYPE IV PILUS ATPASE PILU"/>
    <property type="match status" value="1"/>
</dbReference>
<dbReference type="GO" id="GO:0005524">
    <property type="term" value="F:ATP binding"/>
    <property type="evidence" value="ECO:0007669"/>
    <property type="project" value="InterPro"/>
</dbReference>
<dbReference type="EMBL" id="SMDC01000001">
    <property type="protein sequence ID" value="TCW39923.1"/>
    <property type="molecule type" value="Genomic_DNA"/>
</dbReference>
<gene>
    <name evidence="3" type="ORF">EDC29_101339</name>
</gene>
<dbReference type="NCBIfam" id="TIGR01420">
    <property type="entry name" value="pilT_fam"/>
    <property type="match status" value="1"/>
</dbReference>
<organism evidence="3 4">
    <name type="scientific">Marichromatium gracile</name>
    <name type="common">Chromatium gracile</name>
    <dbReference type="NCBI Taxonomy" id="1048"/>
    <lineage>
        <taxon>Bacteria</taxon>
        <taxon>Pseudomonadati</taxon>
        <taxon>Pseudomonadota</taxon>
        <taxon>Gammaproteobacteria</taxon>
        <taxon>Chromatiales</taxon>
        <taxon>Chromatiaceae</taxon>
        <taxon>Marichromatium</taxon>
    </lineage>
</organism>
<dbReference type="CDD" id="cd01131">
    <property type="entry name" value="PilT"/>
    <property type="match status" value="1"/>
</dbReference>
<protein>
    <submittedName>
        <fullName evidence="3">Twitching motility protein PilU</fullName>
    </submittedName>
</protein>
<evidence type="ECO:0000256" key="1">
    <source>
        <dbReference type="ARBA" id="ARBA00006611"/>
    </source>
</evidence>
<sequence>MAMDITPYLEMMIRHNASDLFLTPGMPVKIKIEGVIRPIGETMLTPTVCREALASLLDPAKAREFEEELEVDFAVALDNRARFRVNAYHQRGYPSMVLRYIRTTVPTCDELGLPAVLPKLIMHRRGIILMVGATGSGKSTTLAAMLDHRNSTAPGHIITIEDPIEFVHPHKQCIVSQRELGLDTKSYAKALKSALREAPDVVLIGEIRTRETMEAALELAGTGHLAVATLHANNAYQAMERIINLFPQAQHKTLFTDLSVYLRAIISQRLVRTQAGSRCAAIEVMVNTPHIADLIRDGQVEALGQAMQQSGEEGIRTFDDALLALYRDGTISLQEALDNADSAANLEARIHFG</sequence>
<evidence type="ECO:0000313" key="4">
    <source>
        <dbReference type="Proteomes" id="UP000295247"/>
    </source>
</evidence>
<proteinExistence type="inferred from homology"/>
<dbReference type="GO" id="GO:0016887">
    <property type="term" value="F:ATP hydrolysis activity"/>
    <property type="evidence" value="ECO:0007669"/>
    <property type="project" value="InterPro"/>
</dbReference>
<evidence type="ECO:0000259" key="2">
    <source>
        <dbReference type="Pfam" id="PF00437"/>
    </source>
</evidence>
<dbReference type="Proteomes" id="UP000295247">
    <property type="component" value="Unassembled WGS sequence"/>
</dbReference>
<dbReference type="InterPro" id="IPR001482">
    <property type="entry name" value="T2SS/T4SS_dom"/>
</dbReference>
<dbReference type="Gene3D" id="3.30.450.90">
    <property type="match status" value="1"/>
</dbReference>